<dbReference type="OrthoDB" id="1524661at2"/>
<dbReference type="Pfam" id="PF13563">
    <property type="entry name" value="2_5_RNA_ligase2"/>
    <property type="match status" value="1"/>
</dbReference>
<dbReference type="PANTHER" id="PTHR40037:SF1">
    <property type="entry name" value="PHOSPHOESTERASE SAOUHSC_00951-RELATED"/>
    <property type="match status" value="1"/>
</dbReference>
<evidence type="ECO:0000256" key="2">
    <source>
        <dbReference type="HAMAP-Rule" id="MF_01444"/>
    </source>
</evidence>
<dbReference type="STRING" id="586416.GZ22_05260"/>
<dbReference type="EC" id="3.1.-.-" evidence="2"/>
<dbReference type="AlphaFoldDB" id="A0A285NXN9"/>
<dbReference type="InterPro" id="IPR022932">
    <property type="entry name" value="YjcG"/>
</dbReference>
<organism evidence="3 4">
    <name type="scientific">Terribacillus aidingensis</name>
    <dbReference type="NCBI Taxonomy" id="586416"/>
    <lineage>
        <taxon>Bacteria</taxon>
        <taxon>Bacillati</taxon>
        <taxon>Bacillota</taxon>
        <taxon>Bacilli</taxon>
        <taxon>Bacillales</taxon>
        <taxon>Bacillaceae</taxon>
        <taxon>Terribacillus</taxon>
    </lineage>
</organism>
<dbReference type="GO" id="GO:0016788">
    <property type="term" value="F:hydrolase activity, acting on ester bonds"/>
    <property type="evidence" value="ECO:0007669"/>
    <property type="project" value="UniProtKB-UniRule"/>
</dbReference>
<dbReference type="InterPro" id="IPR009097">
    <property type="entry name" value="Cyclic_Pdiesterase"/>
</dbReference>
<gene>
    <name evidence="3" type="ORF">SAMN05421503_2290</name>
</gene>
<feature type="active site" description="Proton acceptor" evidence="2">
    <location>
        <position position="115"/>
    </location>
</feature>
<dbReference type="RefSeq" id="WP_097042216.1">
    <property type="nucleotide sequence ID" value="NZ_OBEK01000003.1"/>
</dbReference>
<comment type="caution">
    <text evidence="2">Lacks conserved residue(s) required for the propagation of feature annotation.</text>
</comment>
<sequence>MNYTIAFFPSEHVQQEANSYRKRFDAAYALIKPHVKIRQPFTLNENELIDAVSELKRIARDTAPFSYTIEKVSTFAPAHNTLYFKVSPTEDLVNLHERLYQGFFDGEKKYNFVPHITIAQELSNGEYADLHGTLKLKTFQFHEEVTQFHLLEQQTDGKWTVKESFTLGEE</sequence>
<dbReference type="Gene3D" id="3.90.1140.10">
    <property type="entry name" value="Cyclic phosphodiesterase"/>
    <property type="match status" value="1"/>
</dbReference>
<feature type="short sequence motif" description="HXTX 2" evidence="2">
    <location>
        <begin position="115"/>
        <end position="118"/>
    </location>
</feature>
<protein>
    <recommendedName>
        <fullName evidence="2">Putative phosphoesterase SAMN05421503_2290</fullName>
        <ecNumber evidence="2">3.1.-.-</ecNumber>
    </recommendedName>
</protein>
<dbReference type="GO" id="GO:0016874">
    <property type="term" value="F:ligase activity"/>
    <property type="evidence" value="ECO:0007669"/>
    <property type="project" value="UniProtKB-KW"/>
</dbReference>
<dbReference type="EMBL" id="OBEK01000003">
    <property type="protein sequence ID" value="SNZ14250.1"/>
    <property type="molecule type" value="Genomic_DNA"/>
</dbReference>
<keyword evidence="4" id="KW-1185">Reference proteome</keyword>
<dbReference type="HAMAP" id="MF_01444">
    <property type="entry name" value="2H_phosphoesterase_YjcG"/>
    <property type="match status" value="1"/>
</dbReference>
<evidence type="ECO:0000313" key="3">
    <source>
        <dbReference type="EMBL" id="SNZ14250.1"/>
    </source>
</evidence>
<dbReference type="Proteomes" id="UP000219356">
    <property type="component" value="Unassembled WGS sequence"/>
</dbReference>
<keyword evidence="1 2" id="KW-0378">Hydrolase</keyword>
<evidence type="ECO:0000313" key="4">
    <source>
        <dbReference type="Proteomes" id="UP000219356"/>
    </source>
</evidence>
<feature type="active site" description="Proton donor" evidence="2">
    <location>
        <position position="34"/>
    </location>
</feature>
<reference evidence="4" key="1">
    <citation type="submission" date="2017-09" db="EMBL/GenBank/DDBJ databases">
        <authorList>
            <person name="Varghese N."/>
            <person name="Submissions S."/>
        </authorList>
    </citation>
    <scope>NUCLEOTIDE SEQUENCE [LARGE SCALE GENOMIC DNA]</scope>
    <source>
        <strain evidence="4">CGMCC 1.8913</strain>
    </source>
</reference>
<dbReference type="NCBIfam" id="NF010223">
    <property type="entry name" value="PRK13679.1"/>
    <property type="match status" value="1"/>
</dbReference>
<comment type="similarity">
    <text evidence="2">Belongs to the 2H phosphoesterase superfamily. YjcG family.</text>
</comment>
<dbReference type="PANTHER" id="PTHR40037">
    <property type="entry name" value="PHOSPHOESTERASE YJCG-RELATED"/>
    <property type="match status" value="1"/>
</dbReference>
<dbReference type="SUPFAM" id="SSF55144">
    <property type="entry name" value="LigT-like"/>
    <property type="match status" value="1"/>
</dbReference>
<name>A0A285NXN9_9BACI</name>
<evidence type="ECO:0000256" key="1">
    <source>
        <dbReference type="ARBA" id="ARBA00022801"/>
    </source>
</evidence>
<accession>A0A285NXN9</accession>
<dbReference type="InterPro" id="IPR050580">
    <property type="entry name" value="2H_phosphoesterase_YjcG-like"/>
</dbReference>
<proteinExistence type="inferred from homology"/>
<keyword evidence="3" id="KW-0436">Ligase</keyword>